<protein>
    <submittedName>
        <fullName evidence="1">Uncharacterized protein</fullName>
    </submittedName>
</protein>
<gene>
    <name evidence="1" type="ORF">ILYODFUR_018853</name>
</gene>
<name>A0ABV0UIM8_9TELE</name>
<organism evidence="1 2">
    <name type="scientific">Ilyodon furcidens</name>
    <name type="common">goldbreast splitfin</name>
    <dbReference type="NCBI Taxonomy" id="33524"/>
    <lineage>
        <taxon>Eukaryota</taxon>
        <taxon>Metazoa</taxon>
        <taxon>Chordata</taxon>
        <taxon>Craniata</taxon>
        <taxon>Vertebrata</taxon>
        <taxon>Euteleostomi</taxon>
        <taxon>Actinopterygii</taxon>
        <taxon>Neopterygii</taxon>
        <taxon>Teleostei</taxon>
        <taxon>Neoteleostei</taxon>
        <taxon>Acanthomorphata</taxon>
        <taxon>Ovalentaria</taxon>
        <taxon>Atherinomorphae</taxon>
        <taxon>Cyprinodontiformes</taxon>
        <taxon>Goodeidae</taxon>
        <taxon>Ilyodon</taxon>
    </lineage>
</organism>
<sequence length="119" mass="13763">MVGNMFFSPGLNSDCFSIHYLFYLNVLTPNIGLIKAGLWETEVVITDLADFSSFFYTFRLSVFVPRDPFLVSYYKFWGLVSNPLKWAVFNEIFLMKLSCFKEDETDCWPLERSPLSGGL</sequence>
<dbReference type="EMBL" id="JAHRIQ010071367">
    <property type="protein sequence ID" value="MEQ2244601.1"/>
    <property type="molecule type" value="Genomic_DNA"/>
</dbReference>
<evidence type="ECO:0000313" key="1">
    <source>
        <dbReference type="EMBL" id="MEQ2244601.1"/>
    </source>
</evidence>
<keyword evidence="2" id="KW-1185">Reference proteome</keyword>
<dbReference type="Proteomes" id="UP001482620">
    <property type="component" value="Unassembled WGS sequence"/>
</dbReference>
<reference evidence="1 2" key="1">
    <citation type="submission" date="2021-06" db="EMBL/GenBank/DDBJ databases">
        <authorList>
            <person name="Palmer J.M."/>
        </authorList>
    </citation>
    <scope>NUCLEOTIDE SEQUENCE [LARGE SCALE GENOMIC DNA]</scope>
    <source>
        <strain evidence="2">if_2019</strain>
        <tissue evidence="1">Muscle</tissue>
    </source>
</reference>
<evidence type="ECO:0000313" key="2">
    <source>
        <dbReference type="Proteomes" id="UP001482620"/>
    </source>
</evidence>
<comment type="caution">
    <text evidence="1">The sequence shown here is derived from an EMBL/GenBank/DDBJ whole genome shotgun (WGS) entry which is preliminary data.</text>
</comment>
<proteinExistence type="predicted"/>
<accession>A0ABV0UIM8</accession>